<dbReference type="Pfam" id="PF09203">
    <property type="entry name" value="MspA"/>
    <property type="match status" value="1"/>
</dbReference>
<evidence type="ECO:0000313" key="2">
    <source>
        <dbReference type="EMBL" id="MEU1952442.1"/>
    </source>
</evidence>
<feature type="chain" id="PRO_5045493532" evidence="1">
    <location>
        <begin position="29"/>
        <end position="218"/>
    </location>
</feature>
<dbReference type="RefSeq" id="WP_356955558.1">
    <property type="nucleotide sequence ID" value="NZ_JBEYBD010000004.1"/>
</dbReference>
<dbReference type="Gene3D" id="2.60.40.1650">
    <property type="entry name" value="Porin MspA (Ig-like beta-sandwich domain)"/>
    <property type="match status" value="2"/>
</dbReference>
<sequence>MIDHKKLARTAFVACAALGLMHADIAGADTFVPLPGGAVTETLGDGTEVRVRIVGESATISPSMGATPLHRNAWVSATAEVELSAPARAVKIEPGYIVGCQVDIAGGGANSGANYSSDWAGRNPSAGASLGGNLSLGPGRAAKFYLLDLEGPDAFGSESHRPFSRTTGTRGSVTWRNSTIGLSGCAGYAQARVFTEVEVETATAKQVVTVWGLPFGLG</sequence>
<accession>A0ABV2WNH6</accession>
<dbReference type="EMBL" id="JBEYBF010000006">
    <property type="protein sequence ID" value="MEU1952442.1"/>
    <property type="molecule type" value="Genomic_DNA"/>
</dbReference>
<comment type="caution">
    <text evidence="2">The sequence shown here is derived from an EMBL/GenBank/DDBJ whole genome shotgun (WGS) entry which is preliminary data.</text>
</comment>
<keyword evidence="1" id="KW-0732">Signal</keyword>
<dbReference type="Proteomes" id="UP001550628">
    <property type="component" value="Unassembled WGS sequence"/>
</dbReference>
<proteinExistence type="predicted"/>
<evidence type="ECO:0000313" key="3">
    <source>
        <dbReference type="Proteomes" id="UP001550628"/>
    </source>
</evidence>
<dbReference type="InterPro" id="IPR015286">
    <property type="entry name" value="Porin_fam_mycobact-type"/>
</dbReference>
<protein>
    <submittedName>
        <fullName evidence="2">MspA family porin</fullName>
    </submittedName>
</protein>
<organism evidence="2 3">
    <name type="scientific">Nocardia rhamnosiphila</name>
    <dbReference type="NCBI Taxonomy" id="426716"/>
    <lineage>
        <taxon>Bacteria</taxon>
        <taxon>Bacillati</taxon>
        <taxon>Actinomycetota</taxon>
        <taxon>Actinomycetes</taxon>
        <taxon>Mycobacteriales</taxon>
        <taxon>Nocardiaceae</taxon>
        <taxon>Nocardia</taxon>
    </lineage>
</organism>
<evidence type="ECO:0000256" key="1">
    <source>
        <dbReference type="SAM" id="SignalP"/>
    </source>
</evidence>
<reference evidence="2 3" key="1">
    <citation type="submission" date="2024-06" db="EMBL/GenBank/DDBJ databases">
        <title>The Natural Products Discovery Center: Release of the First 8490 Sequenced Strains for Exploring Actinobacteria Biosynthetic Diversity.</title>
        <authorList>
            <person name="Kalkreuter E."/>
            <person name="Kautsar S.A."/>
            <person name="Yang D."/>
            <person name="Bader C.D."/>
            <person name="Teijaro C.N."/>
            <person name="Fluegel L."/>
            <person name="Davis C.M."/>
            <person name="Simpson J.R."/>
            <person name="Lauterbach L."/>
            <person name="Steele A.D."/>
            <person name="Gui C."/>
            <person name="Meng S."/>
            <person name="Li G."/>
            <person name="Viehrig K."/>
            <person name="Ye F."/>
            <person name="Su P."/>
            <person name="Kiefer A.F."/>
            <person name="Nichols A."/>
            <person name="Cepeda A.J."/>
            <person name="Yan W."/>
            <person name="Fan B."/>
            <person name="Jiang Y."/>
            <person name="Adhikari A."/>
            <person name="Zheng C.-J."/>
            <person name="Schuster L."/>
            <person name="Cowan T.M."/>
            <person name="Smanski M.J."/>
            <person name="Chevrette M.G."/>
            <person name="De Carvalho L.P.S."/>
            <person name="Shen B."/>
        </authorList>
    </citation>
    <scope>NUCLEOTIDE SEQUENCE [LARGE SCALE GENOMIC DNA]</scope>
    <source>
        <strain evidence="2 3">NPDC019708</strain>
    </source>
</reference>
<name>A0ABV2WNH6_9NOCA</name>
<gene>
    <name evidence="2" type="ORF">ABZ510_11315</name>
</gene>
<keyword evidence="3" id="KW-1185">Reference proteome</keyword>
<feature type="signal peptide" evidence="1">
    <location>
        <begin position="1"/>
        <end position="28"/>
    </location>
</feature>